<reference evidence="2 3" key="1">
    <citation type="submission" date="2021-01" db="EMBL/GenBank/DDBJ databases">
        <title>Actinoplanes sp. nov. LDG1-06 isolated from lichen.</title>
        <authorList>
            <person name="Saeng-In P."/>
            <person name="Phongsopitanun W."/>
            <person name="Kanchanasin P."/>
            <person name="Yuki M."/>
            <person name="Kudo T."/>
            <person name="Ohkuma M."/>
            <person name="Tanasupawat S."/>
        </authorList>
    </citation>
    <scope>NUCLEOTIDE SEQUENCE [LARGE SCALE GENOMIC DNA]</scope>
    <source>
        <strain evidence="2 3">LDG1-06</strain>
    </source>
</reference>
<evidence type="ECO:0000313" key="2">
    <source>
        <dbReference type="EMBL" id="MBM2618524.1"/>
    </source>
</evidence>
<dbReference type="Proteomes" id="UP000632138">
    <property type="component" value="Unassembled WGS sequence"/>
</dbReference>
<evidence type="ECO:0000313" key="3">
    <source>
        <dbReference type="Proteomes" id="UP000632138"/>
    </source>
</evidence>
<dbReference type="RefSeq" id="WP_203378521.1">
    <property type="nucleotide sequence ID" value="NZ_JAENHP010000007.1"/>
</dbReference>
<gene>
    <name evidence="2" type="ORF">JIG36_23490</name>
</gene>
<protein>
    <submittedName>
        <fullName evidence="2">Uncharacterized protein</fullName>
    </submittedName>
</protein>
<evidence type="ECO:0000256" key="1">
    <source>
        <dbReference type="SAM" id="Coils"/>
    </source>
</evidence>
<comment type="caution">
    <text evidence="2">The sequence shown here is derived from an EMBL/GenBank/DDBJ whole genome shotgun (WGS) entry which is preliminary data.</text>
</comment>
<sequence>MSTFGNVHGPVNTGSGNQFVAGRDQYLAGRDQHIGGAAPQLTQEIDRLREALDELRLTGAERKAAEARLDEAERALPDKAAAGSHLQRFAAGLRDAGALATAGTALVTSMRALGALVGLPLI</sequence>
<proteinExistence type="predicted"/>
<dbReference type="EMBL" id="JAENHP010000007">
    <property type="protein sequence ID" value="MBM2618524.1"/>
    <property type="molecule type" value="Genomic_DNA"/>
</dbReference>
<keyword evidence="3" id="KW-1185">Reference proteome</keyword>
<keyword evidence="1" id="KW-0175">Coiled coil</keyword>
<feature type="coiled-coil region" evidence="1">
    <location>
        <begin position="38"/>
        <end position="82"/>
    </location>
</feature>
<organism evidence="2 3">
    <name type="scientific">Paractinoplanes ovalisporus</name>
    <dbReference type="NCBI Taxonomy" id="2810368"/>
    <lineage>
        <taxon>Bacteria</taxon>
        <taxon>Bacillati</taxon>
        <taxon>Actinomycetota</taxon>
        <taxon>Actinomycetes</taxon>
        <taxon>Micromonosporales</taxon>
        <taxon>Micromonosporaceae</taxon>
        <taxon>Paractinoplanes</taxon>
    </lineage>
</organism>
<accession>A0ABS2AFD0</accession>
<name>A0ABS2AFD0_9ACTN</name>